<keyword evidence="1" id="KW-0472">Membrane</keyword>
<gene>
    <name evidence="3" type="ORF">A2845_05080</name>
</gene>
<dbReference type="EMBL" id="MHLI01000019">
    <property type="protein sequence ID" value="OGZ04836.1"/>
    <property type="molecule type" value="Genomic_DNA"/>
</dbReference>
<reference evidence="3 4" key="1">
    <citation type="journal article" date="2016" name="Nat. Commun.">
        <title>Thousands of microbial genomes shed light on interconnected biogeochemical processes in an aquifer system.</title>
        <authorList>
            <person name="Anantharaman K."/>
            <person name="Brown C.T."/>
            <person name="Hug L.A."/>
            <person name="Sharon I."/>
            <person name="Castelle C.J."/>
            <person name="Probst A.J."/>
            <person name="Thomas B.C."/>
            <person name="Singh A."/>
            <person name="Wilkins M.J."/>
            <person name="Karaoz U."/>
            <person name="Brodie E.L."/>
            <person name="Williams K.H."/>
            <person name="Hubbard S.S."/>
            <person name="Banfield J.F."/>
        </authorList>
    </citation>
    <scope>NUCLEOTIDE SEQUENCE [LARGE SCALE GENOMIC DNA]</scope>
</reference>
<keyword evidence="1" id="KW-0812">Transmembrane</keyword>
<keyword evidence="2" id="KW-0732">Signal</keyword>
<keyword evidence="1" id="KW-1133">Transmembrane helix</keyword>
<dbReference type="PROSITE" id="PS51257">
    <property type="entry name" value="PROKAR_LIPOPROTEIN"/>
    <property type="match status" value="1"/>
</dbReference>
<name>A0A1G2CU05_9BACT</name>
<sequence>MTEKRSPKAFWHALLFSFACSLFIAPLAYAADFSVTPAVIDGKGKTREILRYTLSVENDTKHMLQLYPWVADLDALSGTTGGTDLGGGSPGEARAASPARWIEVTRAVIDLLPGEKKDIPILLQIDMNATPGIYHAFIHLSDGTNRAAAEANAEGTRDVAVNIEVLDDVHERLELNTFVPDKNFFSGNDASFNYRIENIGNRGVTPMGKIHIFDRRGEEVAAIDANKDARRLEPNQKELLASVWAADGHFGRYKAMLELDYGVRGVVQDTVYFWIMPWTKLLGMFATIGMMGIILALVVHSWGLAQRGPRRRFVFSFADGSEENVPSSDYSPYDDDAVQQTHVNGITEVAIPPRARTRYSVTSAPSRMHVDHAHVLREEIGTVSDGKGGVQALRAHTDGHKVHLIKKEKHIDPDHIVTLGRRK</sequence>
<protein>
    <recommendedName>
        <fullName evidence="5">DUF916 domain-containing protein</fullName>
    </recommendedName>
</protein>
<evidence type="ECO:0000256" key="2">
    <source>
        <dbReference type="SAM" id="SignalP"/>
    </source>
</evidence>
<feature type="chain" id="PRO_5009582407" description="DUF916 domain-containing protein" evidence="2">
    <location>
        <begin position="31"/>
        <end position="423"/>
    </location>
</feature>
<dbReference type="AlphaFoldDB" id="A0A1G2CU05"/>
<organism evidence="3 4">
    <name type="scientific">Candidatus Lloydbacteria bacterium RIFCSPHIGHO2_01_FULL_49_22</name>
    <dbReference type="NCBI Taxonomy" id="1798658"/>
    <lineage>
        <taxon>Bacteria</taxon>
        <taxon>Candidatus Lloydiibacteriota</taxon>
    </lineage>
</organism>
<evidence type="ECO:0008006" key="5">
    <source>
        <dbReference type="Google" id="ProtNLM"/>
    </source>
</evidence>
<evidence type="ECO:0000313" key="3">
    <source>
        <dbReference type="EMBL" id="OGZ04836.1"/>
    </source>
</evidence>
<comment type="caution">
    <text evidence="3">The sequence shown here is derived from an EMBL/GenBank/DDBJ whole genome shotgun (WGS) entry which is preliminary data.</text>
</comment>
<evidence type="ECO:0000256" key="1">
    <source>
        <dbReference type="SAM" id="Phobius"/>
    </source>
</evidence>
<accession>A0A1G2CU05</accession>
<evidence type="ECO:0000313" key="4">
    <source>
        <dbReference type="Proteomes" id="UP000177122"/>
    </source>
</evidence>
<feature type="signal peptide" evidence="2">
    <location>
        <begin position="1"/>
        <end position="30"/>
    </location>
</feature>
<proteinExistence type="predicted"/>
<feature type="transmembrane region" description="Helical" evidence="1">
    <location>
        <begin position="281"/>
        <end position="305"/>
    </location>
</feature>
<dbReference type="Proteomes" id="UP000177122">
    <property type="component" value="Unassembled WGS sequence"/>
</dbReference>